<feature type="domain" description="P2X purinoreceptor 7 intracellular" evidence="2">
    <location>
        <begin position="49"/>
        <end position="184"/>
    </location>
</feature>
<name>A0A3Q2QJF5_FUNHE</name>
<feature type="region of interest" description="Disordered" evidence="1">
    <location>
        <begin position="1"/>
        <end position="50"/>
    </location>
</feature>
<evidence type="ECO:0000313" key="4">
    <source>
        <dbReference type="Proteomes" id="UP000265000"/>
    </source>
</evidence>
<organism evidence="3 4">
    <name type="scientific">Fundulus heteroclitus</name>
    <name type="common">Killifish</name>
    <name type="synonym">Mummichog</name>
    <dbReference type="NCBI Taxonomy" id="8078"/>
    <lineage>
        <taxon>Eukaryota</taxon>
        <taxon>Metazoa</taxon>
        <taxon>Chordata</taxon>
        <taxon>Craniata</taxon>
        <taxon>Vertebrata</taxon>
        <taxon>Euteleostomi</taxon>
        <taxon>Actinopterygii</taxon>
        <taxon>Neopterygii</taxon>
        <taxon>Teleostei</taxon>
        <taxon>Neoteleostei</taxon>
        <taxon>Acanthomorphata</taxon>
        <taxon>Ovalentaria</taxon>
        <taxon>Atherinomorphae</taxon>
        <taxon>Cyprinodontiformes</taxon>
        <taxon>Fundulidae</taxon>
        <taxon>Fundulus</taxon>
    </lineage>
</organism>
<dbReference type="AlphaFoldDB" id="A0A3Q2QJF5"/>
<dbReference type="PANTHER" id="PTHR36981">
    <property type="entry name" value="ZGC:195170"/>
    <property type="match status" value="1"/>
</dbReference>
<protein>
    <recommendedName>
        <fullName evidence="2">P2X purinoreceptor 7 intracellular domain-containing protein</fullName>
    </recommendedName>
</protein>
<keyword evidence="4" id="KW-1185">Reference proteome</keyword>
<dbReference type="Ensembl" id="ENSFHET00000016633.1">
    <property type="protein sequence ID" value="ENSFHEP00000027683.1"/>
    <property type="gene ID" value="ENSFHEG00000011319.1"/>
</dbReference>
<dbReference type="Proteomes" id="UP000265000">
    <property type="component" value="Unplaced"/>
</dbReference>
<feature type="compositionally biased region" description="Basic and acidic residues" evidence="1">
    <location>
        <begin position="31"/>
        <end position="44"/>
    </location>
</feature>
<evidence type="ECO:0000256" key="1">
    <source>
        <dbReference type="SAM" id="MobiDB-lite"/>
    </source>
</evidence>
<reference evidence="3" key="2">
    <citation type="submission" date="2025-09" db="UniProtKB">
        <authorList>
            <consortium name="Ensembl"/>
        </authorList>
    </citation>
    <scope>IDENTIFICATION</scope>
</reference>
<proteinExistence type="predicted"/>
<evidence type="ECO:0000259" key="2">
    <source>
        <dbReference type="Pfam" id="PF20478"/>
    </source>
</evidence>
<sequence length="195" mass="22039">MGSAPIGDLRCSWERERTVPTPGRKKKAGPRPHDDVDKDKRNTSTEEPPTEQNGLFDLFWCLCGSCNLMMTVVESCCCREIGRNLEKTDNYSQQACIMMIEEVQTICLNDAVLRLALITMCQFYNNEMLPNPAPNRLMQLAAYSSIYGCTTGLVKRNRRVIPSCVVLAIRNKYPSDDGVYLGFKEFDYISSKKCA</sequence>
<dbReference type="InterPro" id="IPR046815">
    <property type="entry name" value="P2RX7_C"/>
</dbReference>
<reference evidence="3" key="1">
    <citation type="submission" date="2025-08" db="UniProtKB">
        <authorList>
            <consortium name="Ensembl"/>
        </authorList>
    </citation>
    <scope>IDENTIFICATION</scope>
</reference>
<accession>A0A3Q2QJF5</accession>
<evidence type="ECO:0000313" key="3">
    <source>
        <dbReference type="Ensembl" id="ENSFHEP00000027683.1"/>
    </source>
</evidence>
<dbReference type="Pfam" id="PF20478">
    <property type="entry name" value="P2RX7_C"/>
    <property type="match status" value="1"/>
</dbReference>